<comment type="similarity">
    <text evidence="1">Belongs to the UPF0276 family.</text>
</comment>
<dbReference type="PANTHER" id="PTHR42194:SF1">
    <property type="entry name" value="UPF0276 PROTEIN HI_1600"/>
    <property type="match status" value="1"/>
</dbReference>
<dbReference type="EMBL" id="JAAZQD010000005">
    <property type="protein sequence ID" value="NKZ39902.1"/>
    <property type="molecule type" value="Genomic_DNA"/>
</dbReference>
<dbReference type="Gene3D" id="3.20.20.150">
    <property type="entry name" value="Divalent-metal-dependent TIM barrel enzymes"/>
    <property type="match status" value="1"/>
</dbReference>
<sequence length="288" mass="31851">MPLSHTSCVRPVPTAVGIGLRAPHHDHVMAQRPAVPFFELHSENFFAAGGPNRELLDALRADYPLSLHGVGLSLGAADALDADHLAQLRALVAHVEPGLVSEHVCWGAIDGRHYNDLLPLPYTEEALALMTQRVQQVQEMLGRTILVENVSSYIHFTHSTLREWEFLAELSRRSGCGLLLDVNNVYVNSVNHGFDPLDFLDGVPGERVGEMHLAGFTRKQGLGGELLIDSHNRRVDDAVWDLYVSAVRRFGPKPTLIEWDQDLPDFAVLEDEARIATEHLYARAAVPA</sequence>
<dbReference type="HAMAP" id="MF_00697">
    <property type="entry name" value="UPF0276"/>
    <property type="match status" value="1"/>
</dbReference>
<accession>A0A846ZPS0</accession>
<dbReference type="NCBIfam" id="NF003818">
    <property type="entry name" value="PRK05409.1"/>
    <property type="match status" value="1"/>
</dbReference>
<reference evidence="2 3" key="1">
    <citation type="journal article" date="2017" name="Int. J. Syst. Evol. Microbiol.">
        <title>Oleiagrimonas citrea sp. nov., a marine bacterium isolated from tidal flat sediment and emended description of the genus Oleiagrimonas Fang et al. 2015 and Oleiagrimonas soli.</title>
        <authorList>
            <person name="Yang S.H."/>
            <person name="Seo H.S."/>
            <person name="Seong C.N."/>
            <person name="Kwon K.K."/>
        </authorList>
    </citation>
    <scope>NUCLEOTIDE SEQUENCE [LARGE SCALE GENOMIC DNA]</scope>
    <source>
        <strain evidence="2 3">MEBiC09124</strain>
    </source>
</reference>
<protein>
    <recommendedName>
        <fullName evidence="1">UPF0276 protein HF690_13175</fullName>
    </recommendedName>
</protein>
<name>A0A846ZPS0_9GAMM</name>
<dbReference type="InterPro" id="IPR036237">
    <property type="entry name" value="Xyl_isomerase-like_sf"/>
</dbReference>
<dbReference type="RefSeq" id="WP_168609765.1">
    <property type="nucleotide sequence ID" value="NZ_JAAZQD010000005.1"/>
</dbReference>
<dbReference type="SUPFAM" id="SSF51658">
    <property type="entry name" value="Xylose isomerase-like"/>
    <property type="match status" value="1"/>
</dbReference>
<dbReference type="Pfam" id="PF05114">
    <property type="entry name" value="MbnB_TglH_ChrH"/>
    <property type="match status" value="1"/>
</dbReference>
<dbReference type="Proteomes" id="UP000541636">
    <property type="component" value="Unassembled WGS sequence"/>
</dbReference>
<dbReference type="InterPro" id="IPR007801">
    <property type="entry name" value="MbnB/TglH/ChrH"/>
</dbReference>
<organism evidence="2 3">
    <name type="scientific">Oleiagrimonas citrea</name>
    <dbReference type="NCBI Taxonomy" id="1665687"/>
    <lineage>
        <taxon>Bacteria</taxon>
        <taxon>Pseudomonadati</taxon>
        <taxon>Pseudomonadota</taxon>
        <taxon>Gammaproteobacteria</taxon>
        <taxon>Lysobacterales</taxon>
        <taxon>Rhodanobacteraceae</taxon>
        <taxon>Oleiagrimonas</taxon>
    </lineage>
</organism>
<dbReference type="PANTHER" id="PTHR42194">
    <property type="entry name" value="UPF0276 PROTEIN HI_1600"/>
    <property type="match status" value="1"/>
</dbReference>
<dbReference type="AlphaFoldDB" id="A0A846ZPS0"/>
<proteinExistence type="inferred from homology"/>
<evidence type="ECO:0000313" key="2">
    <source>
        <dbReference type="EMBL" id="NKZ39902.1"/>
    </source>
</evidence>
<gene>
    <name evidence="2" type="ORF">HF690_13175</name>
</gene>
<evidence type="ECO:0000256" key="1">
    <source>
        <dbReference type="HAMAP-Rule" id="MF_00697"/>
    </source>
</evidence>
<evidence type="ECO:0000313" key="3">
    <source>
        <dbReference type="Proteomes" id="UP000541636"/>
    </source>
</evidence>
<keyword evidence="3" id="KW-1185">Reference proteome</keyword>
<comment type="caution">
    <text evidence="2">The sequence shown here is derived from an EMBL/GenBank/DDBJ whole genome shotgun (WGS) entry which is preliminary data.</text>
</comment>